<name>A0A1B0C368_9MUSC</name>
<accession>A0A1B0C368</accession>
<sequence>MHSICSSIAYNVDTLKMIPKAFDFNKSVKPEKNRQINAINKAAAHFNYFSRLCCAVNNFSYASTCAHSVVLSPPSEVLSSSSSSSSSNSSGNSSSNPCCIQFEQ</sequence>
<evidence type="ECO:0000256" key="1">
    <source>
        <dbReference type="SAM" id="MobiDB-lite"/>
    </source>
</evidence>
<dbReference type="EMBL" id="JXJN01024847">
    <property type="status" value="NOT_ANNOTATED_CDS"/>
    <property type="molecule type" value="Genomic_DNA"/>
</dbReference>
<organism evidence="2 3">
    <name type="scientific">Glossina palpalis gambiensis</name>
    <dbReference type="NCBI Taxonomy" id="67801"/>
    <lineage>
        <taxon>Eukaryota</taxon>
        <taxon>Metazoa</taxon>
        <taxon>Ecdysozoa</taxon>
        <taxon>Arthropoda</taxon>
        <taxon>Hexapoda</taxon>
        <taxon>Insecta</taxon>
        <taxon>Pterygota</taxon>
        <taxon>Neoptera</taxon>
        <taxon>Endopterygota</taxon>
        <taxon>Diptera</taxon>
        <taxon>Brachycera</taxon>
        <taxon>Muscomorpha</taxon>
        <taxon>Hippoboscoidea</taxon>
        <taxon>Glossinidae</taxon>
        <taxon>Glossina</taxon>
    </lineage>
</organism>
<protein>
    <submittedName>
        <fullName evidence="2">Uncharacterized protein</fullName>
    </submittedName>
</protein>
<evidence type="ECO:0000313" key="2">
    <source>
        <dbReference type="EnsemblMetazoa" id="GPPI047861-PA"/>
    </source>
</evidence>
<feature type="region of interest" description="Disordered" evidence="1">
    <location>
        <begin position="74"/>
        <end position="104"/>
    </location>
</feature>
<keyword evidence="3" id="KW-1185">Reference proteome</keyword>
<reference evidence="2" key="2">
    <citation type="submission" date="2020-05" db="UniProtKB">
        <authorList>
            <consortium name="EnsemblMetazoa"/>
        </authorList>
    </citation>
    <scope>IDENTIFICATION</scope>
    <source>
        <strain evidence="2">IAEA</strain>
    </source>
</reference>
<dbReference type="EnsemblMetazoa" id="GPPI047861-RA">
    <property type="protein sequence ID" value="GPPI047861-PA"/>
    <property type="gene ID" value="GPPI047861"/>
</dbReference>
<evidence type="ECO:0000313" key="3">
    <source>
        <dbReference type="Proteomes" id="UP000092460"/>
    </source>
</evidence>
<proteinExistence type="predicted"/>
<reference evidence="3" key="1">
    <citation type="submission" date="2015-01" db="EMBL/GenBank/DDBJ databases">
        <authorList>
            <person name="Aksoy S."/>
            <person name="Warren W."/>
            <person name="Wilson R.K."/>
        </authorList>
    </citation>
    <scope>NUCLEOTIDE SEQUENCE [LARGE SCALE GENOMIC DNA]</scope>
    <source>
        <strain evidence="3">IAEA</strain>
    </source>
</reference>
<dbReference type="Proteomes" id="UP000092460">
    <property type="component" value="Unassembled WGS sequence"/>
</dbReference>
<feature type="compositionally biased region" description="Low complexity" evidence="1">
    <location>
        <begin position="74"/>
        <end position="97"/>
    </location>
</feature>
<dbReference type="AlphaFoldDB" id="A0A1B0C368"/>
<dbReference type="VEuPathDB" id="VectorBase:GPPI047861"/>